<accession>A0A060RJK6</accession>
<name>A0A060RJK6_9STRE</name>
<proteinExistence type="predicted"/>
<organism evidence="1 2">
    <name type="scientific">Streptococcus gallolyticus</name>
    <dbReference type="NCBI Taxonomy" id="315405"/>
    <lineage>
        <taxon>Bacteria</taxon>
        <taxon>Bacillati</taxon>
        <taxon>Bacillota</taxon>
        <taxon>Bacilli</taxon>
        <taxon>Lactobacillales</taxon>
        <taxon>Streptococcaceae</taxon>
        <taxon>Streptococcus</taxon>
    </lineage>
</organism>
<comment type="caution">
    <text evidence="1">The sequence shown here is derived from an EMBL/GenBank/DDBJ whole genome shotgun (WGS) entry which is preliminary data.</text>
</comment>
<evidence type="ECO:0000313" key="1">
    <source>
        <dbReference type="EMBL" id="CDO17071.1"/>
    </source>
</evidence>
<protein>
    <recommendedName>
        <fullName evidence="3">Conjugative transposon protein</fullName>
    </recommendedName>
</protein>
<reference evidence="1 2" key="1">
    <citation type="submission" date="2014-02" db="EMBL/GenBank/DDBJ databases">
        <authorList>
            <person name="Manrique M."/>
        </authorList>
    </citation>
    <scope>NUCLEOTIDE SEQUENCE [LARGE SCALE GENOMIC DNA]</scope>
    <source>
        <strain evidence="1 2">LMG17956</strain>
    </source>
</reference>
<sequence>MAWNYDTISRTLSEMARENYEDMVKAFLAMELSIKNKSLLDTLYQDFMGIDDLSLVSEDLRLRADGYQEQLQEEVTDLLDKLYRTGEGASFIMEVIVSNNISETLSQYEVLNEEDYSSLTLETLQDIIQKELSLTSQDYFGDVTYLALQKDLLDQKSHFLQHYVTTLMDKLPQEKDQRDLVLD</sequence>
<reference evidence="1 2" key="2">
    <citation type="submission" date="2014-05" db="EMBL/GenBank/DDBJ databases">
        <title>Genome sequence of Streptococcus gallolyticus.</title>
        <authorList>
            <person name="Del Campo R."/>
        </authorList>
    </citation>
    <scope>NUCLEOTIDE SEQUENCE [LARGE SCALE GENOMIC DNA]</scope>
    <source>
        <strain evidence="1 2">LMG17956</strain>
    </source>
</reference>
<gene>
    <name evidence="1" type="ORF">BN963_SGAL_00251</name>
</gene>
<dbReference type="EMBL" id="CCBC010000045">
    <property type="protein sequence ID" value="CDO17071.1"/>
    <property type="molecule type" value="Genomic_DNA"/>
</dbReference>
<evidence type="ECO:0000313" key="2">
    <source>
        <dbReference type="Proteomes" id="UP000027584"/>
    </source>
</evidence>
<evidence type="ECO:0008006" key="3">
    <source>
        <dbReference type="Google" id="ProtNLM"/>
    </source>
</evidence>
<dbReference type="AlphaFoldDB" id="A0A060RJK6"/>
<dbReference type="Proteomes" id="UP000027584">
    <property type="component" value="Unassembled WGS sequence"/>
</dbReference>